<evidence type="ECO:0000313" key="2">
    <source>
        <dbReference type="Proteomes" id="UP001432322"/>
    </source>
</evidence>
<organism evidence="1 2">
    <name type="scientific">Pristionchus fissidentatus</name>
    <dbReference type="NCBI Taxonomy" id="1538716"/>
    <lineage>
        <taxon>Eukaryota</taxon>
        <taxon>Metazoa</taxon>
        <taxon>Ecdysozoa</taxon>
        <taxon>Nematoda</taxon>
        <taxon>Chromadorea</taxon>
        <taxon>Rhabditida</taxon>
        <taxon>Rhabditina</taxon>
        <taxon>Diplogasteromorpha</taxon>
        <taxon>Diplogasteroidea</taxon>
        <taxon>Neodiplogasteridae</taxon>
        <taxon>Pristionchus</taxon>
    </lineage>
</organism>
<keyword evidence="2" id="KW-1185">Reference proteome</keyword>
<protein>
    <submittedName>
        <fullName evidence="1">Uncharacterized protein</fullName>
    </submittedName>
</protein>
<dbReference type="Proteomes" id="UP001432322">
    <property type="component" value="Unassembled WGS sequence"/>
</dbReference>
<reference evidence="1" key="1">
    <citation type="submission" date="2023-10" db="EMBL/GenBank/DDBJ databases">
        <title>Genome assembly of Pristionchus species.</title>
        <authorList>
            <person name="Yoshida K."/>
            <person name="Sommer R.J."/>
        </authorList>
    </citation>
    <scope>NUCLEOTIDE SEQUENCE</scope>
    <source>
        <strain evidence="1">RS5133</strain>
    </source>
</reference>
<dbReference type="AlphaFoldDB" id="A0AAV5W2N8"/>
<comment type="caution">
    <text evidence="1">The sequence shown here is derived from an EMBL/GenBank/DDBJ whole genome shotgun (WGS) entry which is preliminary data.</text>
</comment>
<sequence>GHLMVCQWLDGVIVSLNDTNGKKIYFVQTATGPAVIYPRVHESQPEIRVGAYVRVNVMPAPSESKSMEVDAVFVIPSPIDHSLKSAWKNEVEITCNASFASTFAGWYYFDNPFLGRLAWKEAEIERARQLKSRWMYRVKCRRGSRECARVRREKAFWTILSISASSPIQPSSSSSNPSLISNSTDDGGWTTVILTGSYLGRWYASCGAADPIFIPGEISGRTVGMERGAFYRIQFSTNSNGEHTAHEMESIRIRPSDVIVSMDMTKSLRVWCTTHVIERRATAFMVQNEMIGTATLPFIRASNGVRVGIQLRTLCYRVKNTNNPTHWMVLTARSIDSKMKETFIESTESIHEDEWSRKEQTPTTVSMPSTIDLTVEDVRDRRVLSIMKELLAFPSIISQFEKDNRKGLETIRRILERDRQRYCS</sequence>
<dbReference type="EMBL" id="BTSY01000004">
    <property type="protein sequence ID" value="GMT24968.1"/>
    <property type="molecule type" value="Genomic_DNA"/>
</dbReference>
<feature type="non-terminal residue" evidence="1">
    <location>
        <position position="1"/>
    </location>
</feature>
<evidence type="ECO:0000313" key="1">
    <source>
        <dbReference type="EMBL" id="GMT24968.1"/>
    </source>
</evidence>
<name>A0AAV5W2N8_9BILA</name>
<accession>A0AAV5W2N8</accession>
<proteinExistence type="predicted"/>
<gene>
    <name evidence="1" type="ORF">PFISCL1PPCAC_16265</name>
</gene>